<evidence type="ECO:0000256" key="6">
    <source>
        <dbReference type="ARBA" id="ARBA00023002"/>
    </source>
</evidence>
<dbReference type="GO" id="GO:0016746">
    <property type="term" value="F:acyltransferase activity"/>
    <property type="evidence" value="ECO:0007669"/>
    <property type="project" value="InterPro"/>
</dbReference>
<name>A0A3D4T1H3_9CORY</name>
<evidence type="ECO:0000256" key="2">
    <source>
        <dbReference type="ARBA" id="ARBA00001964"/>
    </source>
</evidence>
<evidence type="ECO:0000259" key="11">
    <source>
        <dbReference type="Pfam" id="PF16078"/>
    </source>
</evidence>
<dbReference type="EMBL" id="DQID01000298">
    <property type="protein sequence ID" value="HCT15394.1"/>
    <property type="molecule type" value="Genomic_DNA"/>
</dbReference>
<dbReference type="Proteomes" id="UP000261739">
    <property type="component" value="Unassembled WGS sequence"/>
</dbReference>
<keyword evidence="5" id="KW-0460">Magnesium</keyword>
<dbReference type="InterPro" id="IPR001017">
    <property type="entry name" value="DH_E1"/>
</dbReference>
<evidence type="ECO:0000313" key="12">
    <source>
        <dbReference type="EMBL" id="HCT15394.1"/>
    </source>
</evidence>
<evidence type="ECO:0000256" key="4">
    <source>
        <dbReference type="ARBA" id="ARBA00022723"/>
    </source>
</evidence>
<evidence type="ECO:0000256" key="3">
    <source>
        <dbReference type="ARBA" id="ARBA00012280"/>
    </source>
</evidence>
<dbReference type="InterPro" id="IPR011603">
    <property type="entry name" value="2oxoglutarate_DH_E1"/>
</dbReference>
<dbReference type="Gene3D" id="3.40.50.970">
    <property type="match status" value="1"/>
</dbReference>
<dbReference type="InterPro" id="IPR032106">
    <property type="entry name" value="2-oxogl_dehyd_N"/>
</dbReference>
<dbReference type="GO" id="GO:0045252">
    <property type="term" value="C:oxoglutarate dehydrogenase complex"/>
    <property type="evidence" value="ECO:0007669"/>
    <property type="project" value="TreeGrafter"/>
</dbReference>
<accession>A0A3D4T1H3</accession>
<dbReference type="Gene3D" id="1.10.287.1150">
    <property type="entry name" value="TPP helical domain"/>
    <property type="match status" value="1"/>
</dbReference>
<evidence type="ECO:0000256" key="1">
    <source>
        <dbReference type="ARBA" id="ARBA00001946"/>
    </source>
</evidence>
<dbReference type="InterPro" id="IPR029061">
    <property type="entry name" value="THDP-binding"/>
</dbReference>
<evidence type="ECO:0000259" key="10">
    <source>
        <dbReference type="Pfam" id="PF00676"/>
    </source>
</evidence>
<dbReference type="CDD" id="cd02016">
    <property type="entry name" value="TPP_E1_OGDC_like"/>
    <property type="match status" value="1"/>
</dbReference>
<sequence length="840" mass="91804">MNSNNFGQNEWLVDQMYQQFKEDPQSVDKEWRDLFTDGQAGNQGTTTSGAATATTKTTEAAPAAAPAAAAAPARTGTPGQPSAAARIAAISDKAPSSTGLIPERIAPSAPKSALGLPEAGEHPLKGAQRTIAKNMDISLELPTATTVRDMPAKLMFENRSMVNDHLRSQGRGKISFTHIIGWAMVKAVLAHPTMNNSYAVVDGKPTLVTPEHINLGLAIDLVSKKGTRNLVVAAIRNCESLTFDGFVDAYEDIVTRARHGKLTMDDFSGVTIQLTNPGGIGTRHSVPRLTRGQGTILGVGAMDYPAEFAGASEDRLAELGVGKLVTMTSTYDHRIIQGAESGEFLRDISRSLISDEFWDEIFRAMAVPYAPVRWSQDIPNTGVDKSTRVMQLIEAYRSRGHLLADIDPLHWTQPGLPVPDHSDLDIENHGLTLWDYDRSFNVGGFAGREKMTLREVLNTLRNAYTRKVGSEYEHILDHNERRWLQEHIESGQPKLTNTEQKYLLQKLNSAEAFENFLQTKYVGQKRFSLEGAEALIPMLDAAADQAAEEGLEEVVIGMPHRGRLNVLANIVGKPYSQIFTEFEGNIEPAAAGGSGDVKYHLGSEGVYTQMFGDNDIKVTLTANPSHLEAVDPVVEGLARSHEDLSANAAEHPIMPILMHGDAAFTGLGIVQETINMAKLTGYSVGGTVHIVVNNQIGFTTTPDRGRSTHYATDIAKGFDAPVFHVNGDDPEAVVWVARLAVEYRRKFGKDVFIDLVCYRRRGHNEADDPSMTQPEMYHIIEDRPTVRAQYHDTLVGRGELSEEDAKRVADDFHGQLESVFNQVRSGEKGDPHAQTGIAAS</sequence>
<evidence type="ECO:0000256" key="8">
    <source>
        <dbReference type="SAM" id="MobiDB-lite"/>
    </source>
</evidence>
<dbReference type="Gene3D" id="3.30.559.10">
    <property type="entry name" value="Chloramphenicol acetyltransferase-like domain"/>
    <property type="match status" value="1"/>
</dbReference>
<dbReference type="Pfam" id="PF16078">
    <property type="entry name" value="2-oxogl_dehyd_N"/>
    <property type="match status" value="1"/>
</dbReference>
<dbReference type="GO" id="GO:0006099">
    <property type="term" value="P:tricarboxylic acid cycle"/>
    <property type="evidence" value="ECO:0007669"/>
    <property type="project" value="TreeGrafter"/>
</dbReference>
<evidence type="ECO:0000259" key="9">
    <source>
        <dbReference type="Pfam" id="PF00198"/>
    </source>
</evidence>
<evidence type="ECO:0000313" key="13">
    <source>
        <dbReference type="Proteomes" id="UP000261739"/>
    </source>
</evidence>
<reference evidence="12 13" key="1">
    <citation type="journal article" date="2018" name="Nat. Biotechnol.">
        <title>A standardized bacterial taxonomy based on genome phylogeny substantially revises the tree of life.</title>
        <authorList>
            <person name="Parks D.H."/>
            <person name="Chuvochina M."/>
            <person name="Waite D.W."/>
            <person name="Rinke C."/>
            <person name="Skarshewski A."/>
            <person name="Chaumeil P.A."/>
            <person name="Hugenholtz P."/>
        </authorList>
    </citation>
    <scope>NUCLEOTIDE SEQUENCE [LARGE SCALE GENOMIC DNA]</scope>
    <source>
        <strain evidence="12">UBA11247</strain>
    </source>
</reference>
<dbReference type="EC" id="1.2.4.2" evidence="3"/>
<dbReference type="PANTHER" id="PTHR23152">
    <property type="entry name" value="2-OXOGLUTARATE DEHYDROGENASE"/>
    <property type="match status" value="1"/>
</dbReference>
<evidence type="ECO:0000256" key="7">
    <source>
        <dbReference type="ARBA" id="ARBA00023052"/>
    </source>
</evidence>
<dbReference type="InterPro" id="IPR023213">
    <property type="entry name" value="CAT-like_dom_sf"/>
</dbReference>
<feature type="domain" description="2-oxoglutarate dehydrogenase E1 component N-terminal" evidence="11">
    <location>
        <begin position="6"/>
        <end position="38"/>
    </location>
</feature>
<dbReference type="SUPFAM" id="SSF52777">
    <property type="entry name" value="CoA-dependent acyltransferases"/>
    <property type="match status" value="1"/>
</dbReference>
<dbReference type="GO" id="GO:0000287">
    <property type="term" value="F:magnesium ion binding"/>
    <property type="evidence" value="ECO:0007669"/>
    <property type="project" value="UniProtKB-ARBA"/>
</dbReference>
<comment type="cofactor">
    <cofactor evidence="2">
        <name>thiamine diphosphate</name>
        <dbReference type="ChEBI" id="CHEBI:58937"/>
    </cofactor>
</comment>
<dbReference type="AlphaFoldDB" id="A0A3D4T1H3"/>
<feature type="region of interest" description="Disordered" evidence="8">
    <location>
        <begin position="36"/>
        <end position="84"/>
    </location>
</feature>
<organism evidence="12 13">
    <name type="scientific">Corynebacterium nuruki</name>
    <dbReference type="NCBI Taxonomy" id="1032851"/>
    <lineage>
        <taxon>Bacteria</taxon>
        <taxon>Bacillati</taxon>
        <taxon>Actinomycetota</taxon>
        <taxon>Actinomycetes</taxon>
        <taxon>Mycobacteriales</taxon>
        <taxon>Corynebacteriaceae</taxon>
        <taxon>Corynebacterium</taxon>
    </lineage>
</organism>
<comment type="cofactor">
    <cofactor evidence="1">
        <name>Mg(2+)</name>
        <dbReference type="ChEBI" id="CHEBI:18420"/>
    </cofactor>
</comment>
<keyword evidence="12" id="KW-0808">Transferase</keyword>
<feature type="compositionally biased region" description="Low complexity" evidence="8">
    <location>
        <begin position="44"/>
        <end position="84"/>
    </location>
</feature>
<dbReference type="InterPro" id="IPR001078">
    <property type="entry name" value="2-oxoacid_DH_actylTfrase"/>
</dbReference>
<feature type="non-terminal residue" evidence="12">
    <location>
        <position position="840"/>
    </location>
</feature>
<dbReference type="GO" id="GO:0005829">
    <property type="term" value="C:cytosol"/>
    <property type="evidence" value="ECO:0007669"/>
    <property type="project" value="TreeGrafter"/>
</dbReference>
<proteinExistence type="predicted"/>
<keyword evidence="7" id="KW-0786">Thiamine pyrophosphate</keyword>
<protein>
    <recommendedName>
        <fullName evidence="3">oxoglutarate dehydrogenase (succinyl-transferring)</fullName>
        <ecNumber evidence="3">1.2.4.2</ecNumber>
    </recommendedName>
</protein>
<evidence type="ECO:0000256" key="5">
    <source>
        <dbReference type="ARBA" id="ARBA00022842"/>
    </source>
</evidence>
<gene>
    <name evidence="12" type="ORF">DIW82_11610</name>
</gene>
<comment type="caution">
    <text evidence="12">The sequence shown here is derived from an EMBL/GenBank/DDBJ whole genome shotgun (WGS) entry which is preliminary data.</text>
</comment>
<feature type="domain" description="2-oxoacid dehydrogenase acyltransferase catalytic" evidence="9">
    <location>
        <begin position="121"/>
        <end position="352"/>
    </location>
</feature>
<dbReference type="SUPFAM" id="SSF52518">
    <property type="entry name" value="Thiamin diphosphate-binding fold (THDP-binding)"/>
    <property type="match status" value="1"/>
</dbReference>
<dbReference type="GO" id="GO:0004591">
    <property type="term" value="F:oxoglutarate dehydrogenase (succinyl-transferring) activity"/>
    <property type="evidence" value="ECO:0007669"/>
    <property type="project" value="UniProtKB-EC"/>
</dbReference>
<dbReference type="STRING" id="863239.GCA_000213935_02343"/>
<dbReference type="GO" id="GO:0030976">
    <property type="term" value="F:thiamine pyrophosphate binding"/>
    <property type="evidence" value="ECO:0007669"/>
    <property type="project" value="InterPro"/>
</dbReference>
<dbReference type="PANTHER" id="PTHR23152:SF4">
    <property type="entry name" value="2-OXOADIPATE DEHYDROGENASE COMPLEX COMPONENT E1"/>
    <property type="match status" value="1"/>
</dbReference>
<feature type="domain" description="Dehydrogenase E1 component" evidence="10">
    <location>
        <begin position="510"/>
        <end position="826"/>
    </location>
</feature>
<keyword evidence="4" id="KW-0479">Metal-binding</keyword>
<dbReference type="Pfam" id="PF00198">
    <property type="entry name" value="2-oxoacid_dh"/>
    <property type="match status" value="1"/>
</dbReference>
<dbReference type="NCBIfam" id="NF008907">
    <property type="entry name" value="PRK12270.1"/>
    <property type="match status" value="1"/>
</dbReference>
<keyword evidence="6" id="KW-0560">Oxidoreductase</keyword>
<dbReference type="Pfam" id="PF00676">
    <property type="entry name" value="E1_dh"/>
    <property type="match status" value="1"/>
</dbReference>